<organism evidence="2 3">
    <name type="scientific">Tsukamurella spumae</name>
    <dbReference type="NCBI Taxonomy" id="44753"/>
    <lineage>
        <taxon>Bacteria</taxon>
        <taxon>Bacillati</taxon>
        <taxon>Actinomycetota</taxon>
        <taxon>Actinomycetes</taxon>
        <taxon>Mycobacteriales</taxon>
        <taxon>Tsukamurellaceae</taxon>
        <taxon>Tsukamurella</taxon>
    </lineage>
</organism>
<proteinExistence type="predicted"/>
<dbReference type="RefSeq" id="WP_168547655.1">
    <property type="nucleotide sequence ID" value="NZ_BAAAKS010000042.1"/>
</dbReference>
<evidence type="ECO:0000313" key="3">
    <source>
        <dbReference type="Proteomes" id="UP000582646"/>
    </source>
</evidence>
<sequence>MSTRTEVAPGPVPGVIAAVRSEAAKLTWRSPAIVAGVPLAVAVPLVVNSVIAEAVQRNTINGAGGMDTGNAAYWVLVFSTYILVSGVVYSTAGEFGNGTIDLVFARRPRRWLLPAAKVAVFGALAAVTSAVTVALLMLVFPLLYPDTWGRVDLFSGAGIRLWCGIPLYMVLVTLLGVGLATLLPKPGLVLMLLLLWRFGVETFVTFIRGDLGLVVQRWSPFRNADLGVGQLSTITSPFGGPNGSLAYFGVICGLVFAAGVWKTVRADICR</sequence>
<dbReference type="AlphaFoldDB" id="A0A846XAP6"/>
<feature type="transmembrane region" description="Helical" evidence="1">
    <location>
        <begin position="71"/>
        <end position="90"/>
    </location>
</feature>
<feature type="transmembrane region" description="Helical" evidence="1">
    <location>
        <begin position="32"/>
        <end position="51"/>
    </location>
</feature>
<feature type="transmembrane region" description="Helical" evidence="1">
    <location>
        <begin position="245"/>
        <end position="264"/>
    </location>
</feature>
<evidence type="ECO:0000313" key="2">
    <source>
        <dbReference type="EMBL" id="NKY20730.1"/>
    </source>
</evidence>
<comment type="caution">
    <text evidence="2">The sequence shown here is derived from an EMBL/GenBank/DDBJ whole genome shotgun (WGS) entry which is preliminary data.</text>
</comment>
<dbReference type="EMBL" id="JAAXOQ010000041">
    <property type="protein sequence ID" value="NKY20730.1"/>
    <property type="molecule type" value="Genomic_DNA"/>
</dbReference>
<protein>
    <submittedName>
        <fullName evidence="2">ABC transporter permease</fullName>
    </submittedName>
</protein>
<keyword evidence="1" id="KW-0812">Transmembrane</keyword>
<reference evidence="2 3" key="1">
    <citation type="submission" date="2020-04" db="EMBL/GenBank/DDBJ databases">
        <title>MicrobeNet Type strains.</title>
        <authorList>
            <person name="Nicholson A.C."/>
        </authorList>
    </citation>
    <scope>NUCLEOTIDE SEQUENCE [LARGE SCALE GENOMIC DNA]</scope>
    <source>
        <strain evidence="2 3">DSM 44113</strain>
    </source>
</reference>
<keyword evidence="1" id="KW-0472">Membrane</keyword>
<keyword evidence="1" id="KW-1133">Transmembrane helix</keyword>
<name>A0A846XAP6_9ACTN</name>
<keyword evidence="3" id="KW-1185">Reference proteome</keyword>
<gene>
    <name evidence="2" type="ORF">HF999_20445</name>
</gene>
<dbReference type="Proteomes" id="UP000582646">
    <property type="component" value="Unassembled WGS sequence"/>
</dbReference>
<accession>A0A846XAP6</accession>
<feature type="transmembrane region" description="Helical" evidence="1">
    <location>
        <begin position="159"/>
        <end position="180"/>
    </location>
</feature>
<feature type="transmembrane region" description="Helical" evidence="1">
    <location>
        <begin position="111"/>
        <end position="139"/>
    </location>
</feature>
<evidence type="ECO:0000256" key="1">
    <source>
        <dbReference type="SAM" id="Phobius"/>
    </source>
</evidence>